<dbReference type="InterPro" id="IPR007631">
    <property type="entry name" value="RNA_pol_sigma_70_non-ess"/>
</dbReference>
<comment type="similarity">
    <text evidence="6">Belongs to the sigma-70 factor family. RpoD/SigA subfamily.</text>
</comment>
<evidence type="ECO:0000313" key="12">
    <source>
        <dbReference type="Proteomes" id="UP000252419"/>
    </source>
</evidence>
<dbReference type="CDD" id="cd06171">
    <property type="entry name" value="Sigma70_r4"/>
    <property type="match status" value="1"/>
</dbReference>
<keyword evidence="1 6" id="KW-0963">Cytoplasm</keyword>
<evidence type="ECO:0000256" key="2">
    <source>
        <dbReference type="ARBA" id="ARBA00023015"/>
    </source>
</evidence>
<dbReference type="Pfam" id="PF04545">
    <property type="entry name" value="Sigma70_r4"/>
    <property type="match status" value="1"/>
</dbReference>
<keyword evidence="5 6" id="KW-0804">Transcription</keyword>
<organism evidence="11 12">
    <name type="scientific">Thalassospira xianhensis MCCC 1A02616</name>
    <dbReference type="NCBI Taxonomy" id="1177929"/>
    <lineage>
        <taxon>Bacteria</taxon>
        <taxon>Pseudomonadati</taxon>
        <taxon>Pseudomonadota</taxon>
        <taxon>Alphaproteobacteria</taxon>
        <taxon>Rhodospirillales</taxon>
        <taxon>Thalassospiraceae</taxon>
        <taxon>Thalassospira</taxon>
    </lineage>
</organism>
<evidence type="ECO:0000256" key="4">
    <source>
        <dbReference type="ARBA" id="ARBA00023125"/>
    </source>
</evidence>
<dbReference type="FunFam" id="1.10.601.10:FF:000001">
    <property type="entry name" value="RNA polymerase sigma factor SigA"/>
    <property type="match status" value="1"/>
</dbReference>
<evidence type="ECO:0000256" key="5">
    <source>
        <dbReference type="ARBA" id="ARBA00023163"/>
    </source>
</evidence>
<proteinExistence type="inferred from homology"/>
<evidence type="ECO:0000256" key="6">
    <source>
        <dbReference type="HAMAP-Rule" id="MF_00963"/>
    </source>
</evidence>
<keyword evidence="7" id="KW-0175">Coiled coil</keyword>
<evidence type="ECO:0000259" key="9">
    <source>
        <dbReference type="PROSITE" id="PS00715"/>
    </source>
</evidence>
<dbReference type="GO" id="GO:0006352">
    <property type="term" value="P:DNA-templated transcription initiation"/>
    <property type="evidence" value="ECO:0007669"/>
    <property type="project" value="UniProtKB-UniRule"/>
</dbReference>
<dbReference type="InterPro" id="IPR013325">
    <property type="entry name" value="RNA_pol_sigma_r2"/>
</dbReference>
<keyword evidence="2 6" id="KW-0805">Transcription regulation</keyword>
<comment type="function">
    <text evidence="6">Sigma factors are initiation factors that promote the attachment of RNA polymerase to specific initiation sites and are then released. This sigma factor is the primary sigma factor during exponential growth.</text>
</comment>
<keyword evidence="3 6" id="KW-0731">Sigma factor</keyword>
<keyword evidence="12" id="KW-1185">Reference proteome</keyword>
<comment type="subunit">
    <text evidence="6">Interacts transiently with the RNA polymerase catalytic core.</text>
</comment>
<dbReference type="InterPro" id="IPR007630">
    <property type="entry name" value="RNA_pol_sigma70_r4"/>
</dbReference>
<dbReference type="GO" id="GO:0003677">
    <property type="term" value="F:DNA binding"/>
    <property type="evidence" value="ECO:0007669"/>
    <property type="project" value="UniProtKB-UniRule"/>
</dbReference>
<dbReference type="Pfam" id="PF04539">
    <property type="entry name" value="Sigma70_r3"/>
    <property type="match status" value="1"/>
</dbReference>
<dbReference type="EMBL" id="JPWA01000001">
    <property type="protein sequence ID" value="RCK07760.1"/>
    <property type="molecule type" value="Genomic_DNA"/>
</dbReference>
<dbReference type="Gene3D" id="1.10.601.10">
    <property type="entry name" value="RNA Polymerase Primary Sigma Factor"/>
    <property type="match status" value="1"/>
</dbReference>
<dbReference type="InterPro" id="IPR012760">
    <property type="entry name" value="RNA_pol_sigma_RpoD_C"/>
</dbReference>
<name>A0A367UIB2_9PROT</name>
<dbReference type="InterPro" id="IPR007624">
    <property type="entry name" value="RNA_pol_sigma70_r3"/>
</dbReference>
<dbReference type="Pfam" id="PF04546">
    <property type="entry name" value="Sigma70_ner"/>
    <property type="match status" value="1"/>
</dbReference>
<dbReference type="PANTHER" id="PTHR30603">
    <property type="entry name" value="RNA POLYMERASE SIGMA FACTOR RPO"/>
    <property type="match status" value="1"/>
</dbReference>
<dbReference type="PRINTS" id="PR00046">
    <property type="entry name" value="SIGMA70FCT"/>
</dbReference>
<feature type="region of interest" description="Disordered" evidence="8">
    <location>
        <begin position="177"/>
        <end position="204"/>
    </location>
</feature>
<dbReference type="InterPro" id="IPR028630">
    <property type="entry name" value="Sigma70_RpoD"/>
</dbReference>
<feature type="region of interest" description="Disordered" evidence="8">
    <location>
        <begin position="66"/>
        <end position="105"/>
    </location>
</feature>
<dbReference type="InterPro" id="IPR007627">
    <property type="entry name" value="RNA_pol_sigma70_r2"/>
</dbReference>
<evidence type="ECO:0000256" key="3">
    <source>
        <dbReference type="ARBA" id="ARBA00023082"/>
    </source>
</evidence>
<feature type="region of interest" description="Sigma-70 factor domain-4" evidence="6">
    <location>
        <begin position="550"/>
        <end position="603"/>
    </location>
</feature>
<sequence>MADIGISNSSDDGVEQLGYIIKNLMNRAKRDGFIMTGTIQAALPDGTDDSVTTKFLASMTTMGISVIDGDDIPDSADDDDPDEEDDDEESTGNISNADTSRIDDPVRQYMREMANQTLLDRDGEIEIAQRIEAAREAMLLGICDTPPGIAQLVKWRDDLVGGRMLLRDLIDLETTYSEDAGNNDASDADEDVGSALQKSDSDADTDDISAHLKEEQVFPQVIELLDQLPGLEEQLKQSAANDEERAKVRANIVEVVNNVRFNTNRISDIVNIIKDLHARLLPIDGKLLALAMKAGIPREEFLEDYLVADVCEQWLTAQASTSGKHPGWGKLKHEYQTKASRLLSDLSRVEDEAEMSARRLRAISANLQRAQRDSEKAMHEMSSANLRLVLSIAKKYTNRGLAFLDLVQEGNIGLMKAVTKFEYRRGFKFSTYATWWIRQAITRAIADQSRIIRVPVHMIETVTKFSRVSRQYLTEHGKEPTQDEVAALMEIPIEKVRKVMKLVSQPISLDTPVGDEYGDSTLGDFIEDRGAVQPLDAAIQSNLEESTKEALATLTEREEQVLRLRFGIGKDSDHTLEEVGHIFSVTRERIRQIEAKALKKLKHPNRSKRLRSFLE</sequence>
<dbReference type="Pfam" id="PF00140">
    <property type="entry name" value="Sigma70_r1_2"/>
    <property type="match status" value="1"/>
</dbReference>
<dbReference type="GO" id="GO:0005737">
    <property type="term" value="C:cytoplasm"/>
    <property type="evidence" value="ECO:0007669"/>
    <property type="project" value="UniProtKB-SubCell"/>
</dbReference>
<evidence type="ECO:0000259" key="10">
    <source>
        <dbReference type="PROSITE" id="PS00716"/>
    </source>
</evidence>
<evidence type="ECO:0000256" key="7">
    <source>
        <dbReference type="SAM" id="Coils"/>
    </source>
</evidence>
<dbReference type="NCBIfam" id="TIGR02393">
    <property type="entry name" value="RpoD_Cterm"/>
    <property type="match status" value="1"/>
</dbReference>
<accession>A0A367UIB2</accession>
<comment type="caution">
    <text evidence="11">The sequence shown here is derived from an EMBL/GenBank/DDBJ whole genome shotgun (WGS) entry which is preliminary data.</text>
</comment>
<dbReference type="SUPFAM" id="SSF88946">
    <property type="entry name" value="Sigma2 domain of RNA polymerase sigma factors"/>
    <property type="match status" value="1"/>
</dbReference>
<dbReference type="Gene3D" id="1.10.10.10">
    <property type="entry name" value="Winged helix-like DNA-binding domain superfamily/Winged helix DNA-binding domain"/>
    <property type="match status" value="2"/>
</dbReference>
<keyword evidence="4 6" id="KW-0238">DNA-binding</keyword>
<dbReference type="InterPro" id="IPR050239">
    <property type="entry name" value="Sigma-70_RNA_pol_init_factors"/>
</dbReference>
<feature type="short sequence motif" description="Interaction with polymerase core subunit RpoC" evidence="6">
    <location>
        <begin position="405"/>
        <end position="408"/>
    </location>
</feature>
<protein>
    <recommendedName>
        <fullName evidence="6">RNA polymerase sigma factor RpoD</fullName>
    </recommendedName>
    <alternativeName>
        <fullName evidence="6">Sigma-70</fullName>
    </alternativeName>
</protein>
<dbReference type="RefSeq" id="WP_114120336.1">
    <property type="nucleotide sequence ID" value="NZ_JPWA01000001.1"/>
</dbReference>
<comment type="caution">
    <text evidence="6">Lacks conserved residue(s) required for the propagation of feature annotation.</text>
</comment>
<evidence type="ECO:0000313" key="11">
    <source>
        <dbReference type="EMBL" id="RCK07760.1"/>
    </source>
</evidence>
<feature type="compositionally biased region" description="Acidic residues" evidence="8">
    <location>
        <begin position="68"/>
        <end position="90"/>
    </location>
</feature>
<dbReference type="PANTHER" id="PTHR30603:SF60">
    <property type="entry name" value="RNA POLYMERASE SIGMA FACTOR RPOD"/>
    <property type="match status" value="1"/>
</dbReference>
<feature type="DNA-binding region" description="H-T-H motif" evidence="6">
    <location>
        <begin position="576"/>
        <end position="595"/>
    </location>
</feature>
<dbReference type="SUPFAM" id="SSF88659">
    <property type="entry name" value="Sigma3 and sigma4 domains of RNA polymerase sigma factors"/>
    <property type="match status" value="2"/>
</dbReference>
<reference evidence="11 12" key="1">
    <citation type="submission" date="2014-07" db="EMBL/GenBank/DDBJ databases">
        <title>Draft genome sequence of Thalassospira xianhensis P-4 (MCCC 1A02616).</title>
        <authorList>
            <person name="Lai Q."/>
            <person name="Shao Z."/>
        </authorList>
    </citation>
    <scope>NUCLEOTIDE SEQUENCE [LARGE SCALE GENOMIC DNA]</scope>
    <source>
        <strain evidence="11 12">MCCC 1A02616</strain>
    </source>
</reference>
<evidence type="ECO:0000256" key="1">
    <source>
        <dbReference type="ARBA" id="ARBA00022490"/>
    </source>
</evidence>
<dbReference type="InterPro" id="IPR014284">
    <property type="entry name" value="RNA_pol_sigma-70_dom"/>
</dbReference>
<dbReference type="Pfam" id="PF03979">
    <property type="entry name" value="Sigma70_r1_1"/>
    <property type="match status" value="1"/>
</dbReference>
<feature type="domain" description="RNA polymerase sigma-70" evidence="9">
    <location>
        <begin position="405"/>
        <end position="418"/>
    </location>
</feature>
<comment type="subcellular location">
    <subcellularLocation>
        <location evidence="6">Cytoplasm</location>
    </subcellularLocation>
</comment>
<gene>
    <name evidence="6" type="primary">rpoD</name>
    <name evidence="11" type="ORF">TH5_01565</name>
</gene>
<dbReference type="InterPro" id="IPR007127">
    <property type="entry name" value="RNA_pol_sigma_70_r1_1"/>
</dbReference>
<dbReference type="NCBIfam" id="TIGR02937">
    <property type="entry name" value="sigma70-ECF"/>
    <property type="match status" value="1"/>
</dbReference>
<dbReference type="InterPro" id="IPR009042">
    <property type="entry name" value="RNA_pol_sigma70_r1_2"/>
</dbReference>
<dbReference type="GO" id="GO:0016987">
    <property type="term" value="F:sigma factor activity"/>
    <property type="evidence" value="ECO:0007669"/>
    <property type="project" value="UniProtKB-UniRule"/>
</dbReference>
<dbReference type="InterPro" id="IPR036388">
    <property type="entry name" value="WH-like_DNA-bd_sf"/>
</dbReference>
<dbReference type="NCBIfam" id="NF004208">
    <property type="entry name" value="PRK05658.1"/>
    <property type="match status" value="1"/>
</dbReference>
<evidence type="ECO:0000256" key="8">
    <source>
        <dbReference type="SAM" id="MobiDB-lite"/>
    </source>
</evidence>
<dbReference type="InterPro" id="IPR000943">
    <property type="entry name" value="RNA_pol_sigma70"/>
</dbReference>
<dbReference type="HAMAP" id="MF_00963">
    <property type="entry name" value="Sigma70_RpoD_SigA"/>
    <property type="match status" value="1"/>
</dbReference>
<dbReference type="Pfam" id="PF04542">
    <property type="entry name" value="Sigma70_r2"/>
    <property type="match status" value="1"/>
</dbReference>
<feature type="region of interest" description="Sigma-70 factor domain-2" evidence="6">
    <location>
        <begin position="381"/>
        <end position="451"/>
    </location>
</feature>
<dbReference type="InterPro" id="IPR013324">
    <property type="entry name" value="RNA_pol_sigma_r3/r4-like"/>
</dbReference>
<dbReference type="Proteomes" id="UP000252419">
    <property type="component" value="Unassembled WGS sequence"/>
</dbReference>
<dbReference type="AlphaFoldDB" id="A0A367UIB2"/>
<feature type="domain" description="RNA polymerase sigma-70" evidence="10">
    <location>
        <begin position="575"/>
        <end position="601"/>
    </location>
</feature>
<feature type="coiled-coil region" evidence="7">
    <location>
        <begin position="332"/>
        <end position="387"/>
    </location>
</feature>
<dbReference type="PROSITE" id="PS00715">
    <property type="entry name" value="SIGMA70_1"/>
    <property type="match status" value="1"/>
</dbReference>
<dbReference type="PROSITE" id="PS00716">
    <property type="entry name" value="SIGMA70_2"/>
    <property type="match status" value="1"/>
</dbReference>